<organism evidence="2 3">
    <name type="scientific">Engelhardtia mirabilis</name>
    <dbReference type="NCBI Taxonomy" id="2528011"/>
    <lineage>
        <taxon>Bacteria</taxon>
        <taxon>Pseudomonadati</taxon>
        <taxon>Planctomycetota</taxon>
        <taxon>Planctomycetia</taxon>
        <taxon>Planctomycetia incertae sedis</taxon>
        <taxon>Engelhardtia</taxon>
    </lineage>
</organism>
<reference evidence="2 3" key="1">
    <citation type="submission" date="2019-02" db="EMBL/GenBank/DDBJ databases">
        <title>Deep-cultivation of Planctomycetes and their phenomic and genomic characterization uncovers novel biology.</title>
        <authorList>
            <person name="Wiegand S."/>
            <person name="Jogler M."/>
            <person name="Boedeker C."/>
            <person name="Pinto D."/>
            <person name="Vollmers J."/>
            <person name="Rivas-Marin E."/>
            <person name="Kohn T."/>
            <person name="Peeters S.H."/>
            <person name="Heuer A."/>
            <person name="Rast P."/>
            <person name="Oberbeckmann S."/>
            <person name="Bunk B."/>
            <person name="Jeske O."/>
            <person name="Meyerdierks A."/>
            <person name="Storesund J.E."/>
            <person name="Kallscheuer N."/>
            <person name="Luecker S."/>
            <person name="Lage O.M."/>
            <person name="Pohl T."/>
            <person name="Merkel B.J."/>
            <person name="Hornburger P."/>
            <person name="Mueller R.-W."/>
            <person name="Bruemmer F."/>
            <person name="Labrenz M."/>
            <person name="Spormann A.M."/>
            <person name="Op den Camp H."/>
            <person name="Overmann J."/>
            <person name="Amann R."/>
            <person name="Jetten M.S.M."/>
            <person name="Mascher T."/>
            <person name="Medema M.H."/>
            <person name="Devos D.P."/>
            <person name="Kaster A.-K."/>
            <person name="Ovreas L."/>
            <person name="Rohde M."/>
            <person name="Galperin M.Y."/>
            <person name="Jogler C."/>
        </authorList>
    </citation>
    <scope>NUCLEOTIDE SEQUENCE [LARGE SCALE GENOMIC DNA]</scope>
    <source>
        <strain evidence="2 3">Pla133</strain>
    </source>
</reference>
<evidence type="ECO:0000256" key="1">
    <source>
        <dbReference type="SAM" id="MobiDB-lite"/>
    </source>
</evidence>
<proteinExistence type="predicted"/>
<evidence type="ECO:0000313" key="3">
    <source>
        <dbReference type="Proteomes" id="UP000316921"/>
    </source>
</evidence>
<feature type="compositionally biased region" description="Low complexity" evidence="1">
    <location>
        <begin position="9"/>
        <end position="26"/>
    </location>
</feature>
<dbReference type="AlphaFoldDB" id="A0A518BIQ9"/>
<evidence type="ECO:0000313" key="2">
    <source>
        <dbReference type="EMBL" id="QDU66861.1"/>
    </source>
</evidence>
<gene>
    <name evidence="2" type="ORF">Pla133_19370</name>
</gene>
<dbReference type="KEGG" id="pbap:Pla133_19370"/>
<keyword evidence="3" id="KW-1185">Reference proteome</keyword>
<sequence>MRFTRWSLASTESATPSASPRTTASRMPQKCSLAILATNSTWGSLDHLALASQLPKAHLVQVLLL</sequence>
<accession>A0A518BIQ9</accession>
<name>A0A518BIQ9_9BACT</name>
<dbReference type="Proteomes" id="UP000316921">
    <property type="component" value="Chromosome"/>
</dbReference>
<feature type="region of interest" description="Disordered" evidence="1">
    <location>
        <begin position="1"/>
        <end position="26"/>
    </location>
</feature>
<dbReference type="EMBL" id="CP036287">
    <property type="protein sequence ID" value="QDU66861.1"/>
    <property type="molecule type" value="Genomic_DNA"/>
</dbReference>
<protein>
    <submittedName>
        <fullName evidence="2">Uncharacterized protein</fullName>
    </submittedName>
</protein>